<dbReference type="SUPFAM" id="SSF89447">
    <property type="entry name" value="AbrB/MazE/MraZ-like"/>
    <property type="match status" value="1"/>
</dbReference>
<dbReference type="InterPro" id="IPR020603">
    <property type="entry name" value="MraZ_dom"/>
</dbReference>
<dbReference type="GO" id="GO:0009295">
    <property type="term" value="C:nucleoid"/>
    <property type="evidence" value="ECO:0007669"/>
    <property type="project" value="UniProtKB-SubCell"/>
</dbReference>
<dbReference type="Proteomes" id="UP000185612">
    <property type="component" value="Unassembled WGS sequence"/>
</dbReference>
<evidence type="ECO:0000256" key="2">
    <source>
        <dbReference type="ARBA" id="ARBA00022490"/>
    </source>
</evidence>
<dbReference type="GO" id="GO:0005737">
    <property type="term" value="C:cytoplasm"/>
    <property type="evidence" value="ECO:0007669"/>
    <property type="project" value="UniProtKB-UniRule"/>
</dbReference>
<keyword evidence="3" id="KW-0677">Repeat</keyword>
<sequence>MFFGTYEPRLDDKGRLILPAKFRDQVATGLVLTRGQERALAAYPSAVFEAIHAKLVSKPLPGMQVRDFARLLFSGAADIVPDKQGRITVPPALREYAHLQRDLTVIGVGDHFEVWDAQSWSQYLQEKEEVYAASQDAIFGSELS</sequence>
<dbReference type="FunCoup" id="A0A1Q5PVK8">
    <property type="interactions" value="13"/>
</dbReference>
<evidence type="ECO:0000256" key="3">
    <source>
        <dbReference type="ARBA" id="ARBA00022737"/>
    </source>
</evidence>
<comment type="caution">
    <text evidence="9">The sequence shown here is derived from an EMBL/GenBank/DDBJ whole genome shotgun (WGS) entry which is preliminary data.</text>
</comment>
<dbReference type="NCBIfam" id="TIGR00242">
    <property type="entry name" value="division/cell wall cluster transcriptional repressor MraZ"/>
    <property type="match status" value="1"/>
</dbReference>
<evidence type="ECO:0000256" key="5">
    <source>
        <dbReference type="ARBA" id="ARBA00023125"/>
    </source>
</evidence>
<dbReference type="InterPro" id="IPR035642">
    <property type="entry name" value="MraZ_N"/>
</dbReference>
<protein>
    <recommendedName>
        <fullName evidence="1 7">Transcriptional regulator MraZ</fullName>
    </recommendedName>
</protein>
<reference evidence="10" key="1">
    <citation type="submission" date="2016-12" db="EMBL/GenBank/DDBJ databases">
        <authorList>
            <person name="Meng X."/>
        </authorList>
    </citation>
    <scope>NUCLEOTIDE SEQUENCE [LARGE SCALE GENOMIC DNA]</scope>
    <source>
        <strain evidence="10">DSM 20732</strain>
    </source>
</reference>
<dbReference type="OrthoDB" id="9807753at2"/>
<dbReference type="Gene3D" id="3.40.1550.20">
    <property type="entry name" value="Transcriptional regulator MraZ domain"/>
    <property type="match status" value="1"/>
</dbReference>
<dbReference type="GO" id="GO:2000143">
    <property type="term" value="P:negative regulation of DNA-templated transcription initiation"/>
    <property type="evidence" value="ECO:0007669"/>
    <property type="project" value="TreeGrafter"/>
</dbReference>
<dbReference type="STRING" id="52770.BSZ40_06735"/>
<dbReference type="AlphaFoldDB" id="A0A1Q5PVK8"/>
<evidence type="ECO:0000256" key="6">
    <source>
        <dbReference type="ARBA" id="ARBA00023163"/>
    </source>
</evidence>
<dbReference type="InterPro" id="IPR037914">
    <property type="entry name" value="SpoVT-AbrB_sf"/>
</dbReference>
<organism evidence="9 10">
    <name type="scientific">Buchananella hordeovulneris</name>
    <dbReference type="NCBI Taxonomy" id="52770"/>
    <lineage>
        <taxon>Bacteria</taxon>
        <taxon>Bacillati</taxon>
        <taxon>Actinomycetota</taxon>
        <taxon>Actinomycetes</taxon>
        <taxon>Actinomycetales</taxon>
        <taxon>Actinomycetaceae</taxon>
        <taxon>Buchananella</taxon>
    </lineage>
</organism>
<keyword evidence="9" id="KW-0132">Cell division</keyword>
<name>A0A1Q5PVK8_9ACTO</name>
<evidence type="ECO:0000256" key="4">
    <source>
        <dbReference type="ARBA" id="ARBA00023015"/>
    </source>
</evidence>
<dbReference type="InterPro" id="IPR038619">
    <property type="entry name" value="MraZ_sf"/>
</dbReference>
<evidence type="ECO:0000256" key="1">
    <source>
        <dbReference type="ARBA" id="ARBA00013860"/>
    </source>
</evidence>
<accession>A0A1Q5PVK8</accession>
<feature type="domain" description="SpoVT-AbrB" evidence="8">
    <location>
        <begin position="5"/>
        <end position="47"/>
    </location>
</feature>
<comment type="subcellular location">
    <subcellularLocation>
        <location evidence="7">Cytoplasm</location>
        <location evidence="7">Nucleoid</location>
    </subcellularLocation>
</comment>
<proteinExistence type="inferred from homology"/>
<dbReference type="PANTHER" id="PTHR34701">
    <property type="entry name" value="TRANSCRIPTIONAL REGULATOR MRAZ"/>
    <property type="match status" value="1"/>
</dbReference>
<comment type="subunit">
    <text evidence="7">Forms oligomers.</text>
</comment>
<dbReference type="CDD" id="cd16320">
    <property type="entry name" value="MraZ_N"/>
    <property type="match status" value="1"/>
</dbReference>
<keyword evidence="4 7" id="KW-0805">Transcription regulation</keyword>
<dbReference type="EMBL" id="MQVS01000006">
    <property type="protein sequence ID" value="OKL51536.1"/>
    <property type="molecule type" value="Genomic_DNA"/>
</dbReference>
<evidence type="ECO:0000313" key="10">
    <source>
        <dbReference type="Proteomes" id="UP000185612"/>
    </source>
</evidence>
<dbReference type="InterPro" id="IPR007159">
    <property type="entry name" value="SpoVT-AbrB_dom"/>
</dbReference>
<dbReference type="CDD" id="cd16321">
    <property type="entry name" value="MraZ_C"/>
    <property type="match status" value="1"/>
</dbReference>
<keyword evidence="9" id="KW-0131">Cell cycle</keyword>
<gene>
    <name evidence="7" type="primary">mraZ</name>
    <name evidence="9" type="ORF">BSZ40_06735</name>
</gene>
<comment type="similarity">
    <text evidence="7">Belongs to the MraZ family.</text>
</comment>
<dbReference type="InterPro" id="IPR035644">
    <property type="entry name" value="MraZ_C"/>
</dbReference>
<evidence type="ECO:0000259" key="8">
    <source>
        <dbReference type="PROSITE" id="PS51740"/>
    </source>
</evidence>
<dbReference type="Pfam" id="PF02381">
    <property type="entry name" value="MraZ"/>
    <property type="match status" value="2"/>
</dbReference>
<dbReference type="RefSeq" id="WP_073824513.1">
    <property type="nucleotide sequence ID" value="NZ_JAUNKL010000016.1"/>
</dbReference>
<dbReference type="GO" id="GO:0051301">
    <property type="term" value="P:cell division"/>
    <property type="evidence" value="ECO:0007669"/>
    <property type="project" value="UniProtKB-KW"/>
</dbReference>
<keyword evidence="2 7" id="KW-0963">Cytoplasm</keyword>
<keyword evidence="5 7" id="KW-0238">DNA-binding</keyword>
<evidence type="ECO:0000256" key="7">
    <source>
        <dbReference type="HAMAP-Rule" id="MF_01008"/>
    </source>
</evidence>
<dbReference type="HAMAP" id="MF_01008">
    <property type="entry name" value="MraZ"/>
    <property type="match status" value="1"/>
</dbReference>
<dbReference type="GO" id="GO:0000976">
    <property type="term" value="F:transcription cis-regulatory region binding"/>
    <property type="evidence" value="ECO:0007669"/>
    <property type="project" value="TreeGrafter"/>
</dbReference>
<keyword evidence="6 7" id="KW-0804">Transcription</keyword>
<evidence type="ECO:0000313" key="9">
    <source>
        <dbReference type="EMBL" id="OKL51536.1"/>
    </source>
</evidence>
<dbReference type="PANTHER" id="PTHR34701:SF1">
    <property type="entry name" value="TRANSCRIPTIONAL REGULATOR MRAZ"/>
    <property type="match status" value="1"/>
</dbReference>
<feature type="domain" description="SpoVT-AbrB" evidence="8">
    <location>
        <begin position="76"/>
        <end position="119"/>
    </location>
</feature>
<dbReference type="GO" id="GO:0003700">
    <property type="term" value="F:DNA-binding transcription factor activity"/>
    <property type="evidence" value="ECO:0007669"/>
    <property type="project" value="UniProtKB-UniRule"/>
</dbReference>
<keyword evidence="10" id="KW-1185">Reference proteome</keyword>
<dbReference type="InterPro" id="IPR003444">
    <property type="entry name" value="MraZ"/>
</dbReference>
<dbReference type="PROSITE" id="PS51740">
    <property type="entry name" value="SPOVT_ABRB"/>
    <property type="match status" value="2"/>
</dbReference>